<evidence type="ECO:0000313" key="2">
    <source>
        <dbReference type="EMBL" id="GII90628.1"/>
    </source>
</evidence>
<dbReference type="RefSeq" id="WP_204021152.1">
    <property type="nucleotide sequence ID" value="NZ_BOOW01000006.1"/>
</dbReference>
<evidence type="ECO:0000313" key="3">
    <source>
        <dbReference type="Proteomes" id="UP000606172"/>
    </source>
</evidence>
<dbReference type="EMBL" id="BOOW01000006">
    <property type="protein sequence ID" value="GII90628.1"/>
    <property type="molecule type" value="Genomic_DNA"/>
</dbReference>
<protein>
    <submittedName>
        <fullName evidence="2">Transcriptional regulator</fullName>
    </submittedName>
</protein>
<dbReference type="InterPro" id="IPR010982">
    <property type="entry name" value="Lambda_DNA-bd_dom_sf"/>
</dbReference>
<organism evidence="2 3">
    <name type="scientific">Sinosporangium siamense</name>
    <dbReference type="NCBI Taxonomy" id="1367973"/>
    <lineage>
        <taxon>Bacteria</taxon>
        <taxon>Bacillati</taxon>
        <taxon>Actinomycetota</taxon>
        <taxon>Actinomycetes</taxon>
        <taxon>Streptosporangiales</taxon>
        <taxon>Streptosporangiaceae</taxon>
        <taxon>Sinosporangium</taxon>
    </lineage>
</organism>
<evidence type="ECO:0000259" key="1">
    <source>
        <dbReference type="PROSITE" id="PS50943"/>
    </source>
</evidence>
<dbReference type="InterPro" id="IPR001387">
    <property type="entry name" value="Cro/C1-type_HTH"/>
</dbReference>
<dbReference type="Proteomes" id="UP000606172">
    <property type="component" value="Unassembled WGS sequence"/>
</dbReference>
<proteinExistence type="predicted"/>
<dbReference type="CDD" id="cd00093">
    <property type="entry name" value="HTH_XRE"/>
    <property type="match status" value="1"/>
</dbReference>
<feature type="domain" description="HTH cro/C1-type" evidence="1">
    <location>
        <begin position="16"/>
        <end position="72"/>
    </location>
</feature>
<name>A0A919RB36_9ACTN</name>
<dbReference type="InterPro" id="IPR043917">
    <property type="entry name" value="DUF5753"/>
</dbReference>
<reference evidence="2" key="1">
    <citation type="submission" date="2021-01" db="EMBL/GenBank/DDBJ databases">
        <title>Whole genome shotgun sequence of Sinosporangium siamense NBRC 109515.</title>
        <authorList>
            <person name="Komaki H."/>
            <person name="Tamura T."/>
        </authorList>
    </citation>
    <scope>NUCLEOTIDE SEQUENCE</scope>
    <source>
        <strain evidence="2">NBRC 109515</strain>
    </source>
</reference>
<dbReference type="SUPFAM" id="SSF47413">
    <property type="entry name" value="lambda repressor-like DNA-binding domains"/>
    <property type="match status" value="1"/>
</dbReference>
<keyword evidence="3" id="KW-1185">Reference proteome</keyword>
<dbReference type="SMART" id="SM00530">
    <property type="entry name" value="HTH_XRE"/>
    <property type="match status" value="1"/>
</dbReference>
<comment type="caution">
    <text evidence="2">The sequence shown here is derived from an EMBL/GenBank/DDBJ whole genome shotgun (WGS) entry which is preliminary data.</text>
</comment>
<dbReference type="Gene3D" id="1.10.260.40">
    <property type="entry name" value="lambda repressor-like DNA-binding domains"/>
    <property type="match status" value="1"/>
</dbReference>
<dbReference type="AlphaFoldDB" id="A0A919RB36"/>
<dbReference type="GO" id="GO:0003677">
    <property type="term" value="F:DNA binding"/>
    <property type="evidence" value="ECO:0007669"/>
    <property type="project" value="InterPro"/>
</dbReference>
<gene>
    <name evidence="2" type="ORF">Ssi02_08590</name>
</gene>
<accession>A0A919RB36</accession>
<dbReference type="PROSITE" id="PS50943">
    <property type="entry name" value="HTH_CROC1"/>
    <property type="match status" value="1"/>
</dbReference>
<sequence>MSSQVQQAREAFGARLRDLRKDARLTGRALASQSGIHFTKVSRIEHGRQSPSEDDVRAWCRACDAENQESDLIATLRGIEGMWLEWQRQLRGSLKRFQEKSFPLYEATARFRVYESDVIPGILQTAEYCTEILKIASRFYVTETDVDEAVEARMERQRYLYRGDRRFVFVIEARTLTTIFGSSDTMLGQLDRLLAVMTLPRVSLGIIPPYALRSLWPGEGFWIFDDRLVKIETTTAGIRVTQPREIATFEKAFSILQGHAVYGPEARELLRVAMLELQHL</sequence>
<dbReference type="Pfam" id="PF13560">
    <property type="entry name" value="HTH_31"/>
    <property type="match status" value="1"/>
</dbReference>
<dbReference type="Pfam" id="PF19054">
    <property type="entry name" value="DUF5753"/>
    <property type="match status" value="1"/>
</dbReference>